<dbReference type="Proteomes" id="UP000185655">
    <property type="component" value="Unassembled WGS sequence"/>
</dbReference>
<dbReference type="EMBL" id="JXJT01000001">
    <property type="protein sequence ID" value="PCS04845.1"/>
    <property type="molecule type" value="Genomic_DNA"/>
</dbReference>
<evidence type="ECO:0000313" key="2">
    <source>
        <dbReference type="EMBL" id="PCS04845.1"/>
    </source>
</evidence>
<dbReference type="EMBL" id="FPKS01000004">
    <property type="protein sequence ID" value="SFZ73970.1"/>
    <property type="molecule type" value="Genomic_DNA"/>
</dbReference>
<dbReference type="Pfam" id="PF03837">
    <property type="entry name" value="RecT"/>
    <property type="match status" value="1"/>
</dbReference>
<proteinExistence type="predicted"/>
<dbReference type="InterPro" id="IPR010183">
    <property type="entry name" value="Phage_lambda_Bet"/>
</dbReference>
<evidence type="ECO:0000256" key="1">
    <source>
        <dbReference type="SAM" id="MobiDB-lite"/>
    </source>
</evidence>
<dbReference type="RefSeq" id="WP_031366197.1">
    <property type="nucleotide sequence ID" value="NZ_FPKS01000004.1"/>
</dbReference>
<dbReference type="OrthoDB" id="7889018at2"/>
<name>A0A1K2HCD9_9LACT</name>
<dbReference type="Proteomes" id="UP000218979">
    <property type="component" value="Unassembled WGS sequence"/>
</dbReference>
<accession>A0A1K2HCD9</accession>
<organism evidence="3 4">
    <name type="scientific">Pseudolactococcus chungangensis CAU 28 = DSM 22330</name>
    <dbReference type="NCBI Taxonomy" id="1122154"/>
    <lineage>
        <taxon>Bacteria</taxon>
        <taxon>Bacillati</taxon>
        <taxon>Bacillota</taxon>
        <taxon>Bacilli</taxon>
        <taxon>Lactobacillales</taxon>
        <taxon>Streptococcaceae</taxon>
        <taxon>Pseudolactococcus</taxon>
    </lineage>
</organism>
<gene>
    <name evidence="2" type="ORF">RR45_GL000164</name>
    <name evidence="3" type="ORF">SAMN02746068_01023</name>
</gene>
<reference evidence="3 4" key="2">
    <citation type="submission" date="2016-11" db="EMBL/GenBank/DDBJ databases">
        <authorList>
            <person name="Jaros S."/>
            <person name="Januszkiewicz K."/>
            <person name="Wedrychowicz H."/>
        </authorList>
    </citation>
    <scope>NUCLEOTIDE SEQUENCE [LARGE SCALE GENOMIC DNA]</scope>
    <source>
        <strain evidence="3 4">DSM 22330</strain>
    </source>
</reference>
<evidence type="ECO:0000313" key="4">
    <source>
        <dbReference type="Proteomes" id="UP000185655"/>
    </source>
</evidence>
<reference evidence="2 5" key="1">
    <citation type="submission" date="2014-12" db="EMBL/GenBank/DDBJ databases">
        <title>Draft genome sequences of 10 type strains of Lactococcus.</title>
        <authorList>
            <person name="Sun Z."/>
            <person name="Zhong Z."/>
            <person name="Liu W."/>
            <person name="Zhang W."/>
            <person name="Zhang H."/>
        </authorList>
    </citation>
    <scope>NUCLEOTIDE SEQUENCE [LARGE SCALE GENOMIC DNA]</scope>
    <source>
        <strain evidence="2 5">DSM 22330</strain>
    </source>
</reference>
<keyword evidence="5" id="KW-1185">Reference proteome</keyword>
<evidence type="ECO:0000313" key="5">
    <source>
        <dbReference type="Proteomes" id="UP000218979"/>
    </source>
</evidence>
<sequence>MTNQVANQTENIDIFDPKNITAGTVRQYLDNGNKASDSELAMLVTMAKHQNLNPFLKEIYFIKYGTAPAQFVVSRDAYRKRAQKDPNFNGIKTGVIVENEDGSIEKLDGAFKKKTQVLIGAWCEVQMKNLDFPIYVAVSYDEYVQMKNGQPNSMWSSKPMTMLVKVAESQALRLAFPDMSGTYSEEELPQTESKPREVNGVQEPTQDEIADFDKQAYIEQKKAELSQVKEVKVADVQTGEIINQPAEHQQTLEGIAF</sequence>
<dbReference type="GO" id="GO:0006310">
    <property type="term" value="P:DNA recombination"/>
    <property type="evidence" value="ECO:0007669"/>
    <property type="project" value="InterPro"/>
</dbReference>
<dbReference type="GO" id="GO:0003677">
    <property type="term" value="F:DNA binding"/>
    <property type="evidence" value="ECO:0007669"/>
    <property type="project" value="InterPro"/>
</dbReference>
<dbReference type="InterPro" id="IPR018330">
    <property type="entry name" value="RecT_fam"/>
</dbReference>
<dbReference type="NCBIfam" id="TIGR01913">
    <property type="entry name" value="bet_lambda"/>
    <property type="match status" value="1"/>
</dbReference>
<feature type="region of interest" description="Disordered" evidence="1">
    <location>
        <begin position="182"/>
        <end position="202"/>
    </location>
</feature>
<dbReference type="AlphaFoldDB" id="A0A1K2HCD9"/>
<protein>
    <submittedName>
        <fullName evidence="3">Phage recombination protein Bet</fullName>
    </submittedName>
</protein>
<evidence type="ECO:0000313" key="3">
    <source>
        <dbReference type="EMBL" id="SFZ73970.1"/>
    </source>
</evidence>
<dbReference type="STRING" id="1122154.SAMN02746068_01023"/>